<organism evidence="2 3">
    <name type="scientific">Aspergillus uvarum CBS 121591</name>
    <dbReference type="NCBI Taxonomy" id="1448315"/>
    <lineage>
        <taxon>Eukaryota</taxon>
        <taxon>Fungi</taxon>
        <taxon>Dikarya</taxon>
        <taxon>Ascomycota</taxon>
        <taxon>Pezizomycotina</taxon>
        <taxon>Eurotiomycetes</taxon>
        <taxon>Eurotiomycetidae</taxon>
        <taxon>Eurotiales</taxon>
        <taxon>Aspergillaceae</taxon>
        <taxon>Aspergillus</taxon>
        <taxon>Aspergillus subgen. Circumdati</taxon>
    </lineage>
</organism>
<evidence type="ECO:0000256" key="1">
    <source>
        <dbReference type="SAM" id="Phobius"/>
    </source>
</evidence>
<feature type="transmembrane region" description="Helical" evidence="1">
    <location>
        <begin position="28"/>
        <end position="47"/>
    </location>
</feature>
<sequence length="78" mass="9061">MTLSRSSRDPPTLTACPSTHLLWDMMSFLAYPAPGVNVCILLWWLWYTARTYMILCLFTNKRLKIVGARVLRQVRCLV</sequence>
<dbReference type="EMBL" id="KZ821730">
    <property type="protein sequence ID" value="PYH78310.1"/>
    <property type="molecule type" value="Genomic_DNA"/>
</dbReference>
<dbReference type="AlphaFoldDB" id="A0A319C380"/>
<name>A0A319C380_9EURO</name>
<proteinExistence type="predicted"/>
<keyword evidence="1" id="KW-0812">Transmembrane</keyword>
<dbReference type="RefSeq" id="XP_025488510.1">
    <property type="nucleotide sequence ID" value="XM_025630221.1"/>
</dbReference>
<accession>A0A319C380</accession>
<protein>
    <submittedName>
        <fullName evidence="2">Uncharacterized protein</fullName>
    </submittedName>
</protein>
<keyword evidence="3" id="KW-1185">Reference proteome</keyword>
<dbReference type="Proteomes" id="UP000248340">
    <property type="component" value="Unassembled WGS sequence"/>
</dbReference>
<reference evidence="2 3" key="1">
    <citation type="submission" date="2016-12" db="EMBL/GenBank/DDBJ databases">
        <title>The genomes of Aspergillus section Nigri reveals drivers in fungal speciation.</title>
        <authorList>
            <consortium name="DOE Joint Genome Institute"/>
            <person name="Vesth T.C."/>
            <person name="Nybo J."/>
            <person name="Theobald S."/>
            <person name="Brandl J."/>
            <person name="Frisvad J.C."/>
            <person name="Nielsen K.F."/>
            <person name="Lyhne E.K."/>
            <person name="Kogle M.E."/>
            <person name="Kuo A."/>
            <person name="Riley R."/>
            <person name="Clum A."/>
            <person name="Nolan M."/>
            <person name="Lipzen A."/>
            <person name="Salamov A."/>
            <person name="Henrissat B."/>
            <person name="Wiebenga A."/>
            <person name="De Vries R.P."/>
            <person name="Grigoriev I.V."/>
            <person name="Mortensen U.H."/>
            <person name="Andersen M.R."/>
            <person name="Baker S.E."/>
        </authorList>
    </citation>
    <scope>NUCLEOTIDE SEQUENCE [LARGE SCALE GENOMIC DNA]</scope>
    <source>
        <strain evidence="2 3">CBS 121591</strain>
    </source>
</reference>
<dbReference type="VEuPathDB" id="FungiDB:BO82DRAFT_157704"/>
<evidence type="ECO:0000313" key="2">
    <source>
        <dbReference type="EMBL" id="PYH78310.1"/>
    </source>
</evidence>
<keyword evidence="1" id="KW-0472">Membrane</keyword>
<evidence type="ECO:0000313" key="3">
    <source>
        <dbReference type="Proteomes" id="UP000248340"/>
    </source>
</evidence>
<gene>
    <name evidence="2" type="ORF">BO82DRAFT_157704</name>
</gene>
<dbReference type="GeneID" id="37132962"/>
<keyword evidence="1" id="KW-1133">Transmembrane helix</keyword>